<dbReference type="Gene3D" id="3.30.559.10">
    <property type="entry name" value="Chloramphenicol acetyltransferase-like domain"/>
    <property type="match status" value="2"/>
</dbReference>
<keyword evidence="4" id="KW-1185">Reference proteome</keyword>
<dbReference type="OrthoDB" id="1862401at2759"/>
<dbReference type="Proteomes" id="UP001149165">
    <property type="component" value="Unassembled WGS sequence"/>
</dbReference>
<evidence type="ECO:0000256" key="2">
    <source>
        <dbReference type="ARBA" id="ARBA00023315"/>
    </source>
</evidence>
<name>A0A9W9FVI3_9EURO</name>
<organism evidence="3 4">
    <name type="scientific">Penicillium angulare</name>
    <dbReference type="NCBI Taxonomy" id="116970"/>
    <lineage>
        <taxon>Eukaryota</taxon>
        <taxon>Fungi</taxon>
        <taxon>Dikarya</taxon>
        <taxon>Ascomycota</taxon>
        <taxon>Pezizomycotina</taxon>
        <taxon>Eurotiomycetes</taxon>
        <taxon>Eurotiomycetidae</taxon>
        <taxon>Eurotiales</taxon>
        <taxon>Aspergillaceae</taxon>
        <taxon>Penicillium</taxon>
    </lineage>
</organism>
<dbReference type="EMBL" id="JAPQKH010000003">
    <property type="protein sequence ID" value="KAJ5106820.1"/>
    <property type="molecule type" value="Genomic_DNA"/>
</dbReference>
<keyword evidence="2" id="KW-0012">Acyltransferase</keyword>
<dbReference type="InterPro" id="IPR050317">
    <property type="entry name" value="Plant_Fungal_Acyltransferase"/>
</dbReference>
<evidence type="ECO:0000313" key="4">
    <source>
        <dbReference type="Proteomes" id="UP001149165"/>
    </source>
</evidence>
<sequence>MTVTFGVSPYVLSPLDHTIPKIYVSFFLSFPLENTDDGLLSLKIGIVKLLHRLPYLAGDIVLHENADGHENVQFVVDADKKINPIPMLQVKYHPELSLREIALQKVKSGMDNLHLAKKCAPLPDFINPQERRPILRFAANVMQDGILLAMTINHSFFDGSGAGTILEALAECCRAPNRDLSSPIFTLSDQISREDMALLSVGVDSEIDHAKSYNAAGTVPCLSSAEWSTMVESFATNLTSCRIQLSAQKLSELRDACNRILSDMQCADWPSYVSSNDVVSALIAICRSKCHSKQDSPGTELTTIVNMRSRVEPPFPTHYLGNMITAVRSLVGFGLSEDKLPILNPSQAKNLGITPEDLVQISMTAARIRQSVLAINNHHVRSLSGYLPQQKDWNAINMQASGFSISSWRDWKVYDFDFGPDLRGVSHFQMHFGLNDGLTVIMPAGTEPSAGSSTKRKKIGAEWDMQLMIQTSDLSSLTSSQLFQWAFGDLGPN</sequence>
<dbReference type="AlphaFoldDB" id="A0A9W9FVI3"/>
<dbReference type="PANTHER" id="PTHR31642">
    <property type="entry name" value="TRICHOTHECENE 3-O-ACETYLTRANSFERASE"/>
    <property type="match status" value="1"/>
</dbReference>
<dbReference type="Pfam" id="PF02458">
    <property type="entry name" value="Transferase"/>
    <property type="match status" value="1"/>
</dbReference>
<accession>A0A9W9FVI3</accession>
<gene>
    <name evidence="3" type="ORF">N7456_003495</name>
</gene>
<evidence type="ECO:0000256" key="1">
    <source>
        <dbReference type="ARBA" id="ARBA00022679"/>
    </source>
</evidence>
<reference evidence="3" key="1">
    <citation type="submission" date="2022-11" db="EMBL/GenBank/DDBJ databases">
        <authorList>
            <person name="Petersen C."/>
        </authorList>
    </citation>
    <scope>NUCLEOTIDE SEQUENCE</scope>
    <source>
        <strain evidence="3">IBT 30069</strain>
    </source>
</reference>
<comment type="caution">
    <text evidence="3">The sequence shown here is derived from an EMBL/GenBank/DDBJ whole genome shotgun (WGS) entry which is preliminary data.</text>
</comment>
<proteinExistence type="predicted"/>
<protein>
    <submittedName>
        <fullName evidence="3">Uncharacterized protein</fullName>
    </submittedName>
</protein>
<dbReference type="PANTHER" id="PTHR31642:SF270">
    <property type="entry name" value="O-ACYLTRANSFERASE AUSQ"/>
    <property type="match status" value="1"/>
</dbReference>
<evidence type="ECO:0000313" key="3">
    <source>
        <dbReference type="EMBL" id="KAJ5106820.1"/>
    </source>
</evidence>
<reference evidence="3" key="2">
    <citation type="journal article" date="2023" name="IMA Fungus">
        <title>Comparative genomic study of the Penicillium genus elucidates a diverse pangenome and 15 lateral gene transfer events.</title>
        <authorList>
            <person name="Petersen C."/>
            <person name="Sorensen T."/>
            <person name="Nielsen M.R."/>
            <person name="Sondergaard T.E."/>
            <person name="Sorensen J.L."/>
            <person name="Fitzpatrick D.A."/>
            <person name="Frisvad J.C."/>
            <person name="Nielsen K.L."/>
        </authorList>
    </citation>
    <scope>NUCLEOTIDE SEQUENCE</scope>
    <source>
        <strain evidence="3">IBT 30069</strain>
    </source>
</reference>
<dbReference type="GO" id="GO:0016747">
    <property type="term" value="F:acyltransferase activity, transferring groups other than amino-acyl groups"/>
    <property type="evidence" value="ECO:0007669"/>
    <property type="project" value="TreeGrafter"/>
</dbReference>
<dbReference type="InterPro" id="IPR023213">
    <property type="entry name" value="CAT-like_dom_sf"/>
</dbReference>
<keyword evidence="1" id="KW-0808">Transferase</keyword>